<dbReference type="AlphaFoldDB" id="A0A1J7GHB1"/>
<accession>A0A1J7GHB1</accession>
<dbReference type="Gramene" id="OIV89116">
    <property type="protein sequence ID" value="OIV89116"/>
    <property type="gene ID" value="TanjilG_26966"/>
</dbReference>
<dbReference type="EMBL" id="KV862400">
    <property type="protein sequence ID" value="OIV89116.1"/>
    <property type="molecule type" value="Genomic_DNA"/>
</dbReference>
<organism evidence="1 2">
    <name type="scientific">Lupinus angustifolius</name>
    <name type="common">Narrow-leaved blue lupine</name>
    <dbReference type="NCBI Taxonomy" id="3871"/>
    <lineage>
        <taxon>Eukaryota</taxon>
        <taxon>Viridiplantae</taxon>
        <taxon>Streptophyta</taxon>
        <taxon>Embryophyta</taxon>
        <taxon>Tracheophyta</taxon>
        <taxon>Spermatophyta</taxon>
        <taxon>Magnoliopsida</taxon>
        <taxon>eudicotyledons</taxon>
        <taxon>Gunneridae</taxon>
        <taxon>Pentapetalae</taxon>
        <taxon>rosids</taxon>
        <taxon>fabids</taxon>
        <taxon>Fabales</taxon>
        <taxon>Fabaceae</taxon>
        <taxon>Papilionoideae</taxon>
        <taxon>50 kb inversion clade</taxon>
        <taxon>genistoids sensu lato</taxon>
        <taxon>core genistoids</taxon>
        <taxon>Genisteae</taxon>
        <taxon>Lupinus</taxon>
    </lineage>
</organism>
<proteinExistence type="predicted"/>
<evidence type="ECO:0000313" key="2">
    <source>
        <dbReference type="Proteomes" id="UP000188354"/>
    </source>
</evidence>
<name>A0A1J7GHB1_LUPAN</name>
<reference evidence="1 2" key="1">
    <citation type="journal article" date="2017" name="Plant Biotechnol. J.">
        <title>A comprehensive draft genome sequence for lupin (Lupinus angustifolius), an emerging health food: insights into plant-microbe interactions and legume evolution.</title>
        <authorList>
            <person name="Hane J.K."/>
            <person name="Ming Y."/>
            <person name="Kamphuis L.G."/>
            <person name="Nelson M.N."/>
            <person name="Garg G."/>
            <person name="Atkins C.A."/>
            <person name="Bayer P.E."/>
            <person name="Bravo A."/>
            <person name="Bringans S."/>
            <person name="Cannon S."/>
            <person name="Edwards D."/>
            <person name="Foley R."/>
            <person name="Gao L.L."/>
            <person name="Harrison M.J."/>
            <person name="Huang W."/>
            <person name="Hurgobin B."/>
            <person name="Li S."/>
            <person name="Liu C.W."/>
            <person name="McGrath A."/>
            <person name="Morahan G."/>
            <person name="Murray J."/>
            <person name="Weller J."/>
            <person name="Jian J."/>
            <person name="Singh K.B."/>
        </authorList>
    </citation>
    <scope>NUCLEOTIDE SEQUENCE [LARGE SCALE GENOMIC DNA]</scope>
    <source>
        <strain evidence="2">cv. Tanjil</strain>
        <tissue evidence="1">Whole plant</tissue>
    </source>
</reference>
<keyword evidence="2" id="KW-1185">Reference proteome</keyword>
<protein>
    <submittedName>
        <fullName evidence="1">Uncharacterized protein</fullName>
    </submittedName>
</protein>
<dbReference type="Proteomes" id="UP000188354">
    <property type="component" value="Unassembled WGS sequence"/>
</dbReference>
<gene>
    <name evidence="1" type="ORF">TanjilG_26966</name>
</gene>
<evidence type="ECO:0000313" key="1">
    <source>
        <dbReference type="EMBL" id="OIV89116.1"/>
    </source>
</evidence>
<sequence length="114" mass="13086">MLCSLDGLKTKRIEIRCKKMELVLRLCEDQLKDEESITEALERLNELNEACPHHGIPPSMLVQNFYSGLDFPSQQLLDSSFTLNHSLFEVFRTRVHTSSGCILRSKCRRTCPTS</sequence>